<dbReference type="Pfam" id="PF07883">
    <property type="entry name" value="Cupin_2"/>
    <property type="match status" value="1"/>
</dbReference>
<gene>
    <name evidence="3" type="ORF">METZ01_LOCUS280583</name>
</gene>
<keyword evidence="1" id="KW-0479">Metal-binding</keyword>
<dbReference type="InterPro" id="IPR051610">
    <property type="entry name" value="GPI/OXD"/>
</dbReference>
<dbReference type="AlphaFoldDB" id="A0A382KTV7"/>
<dbReference type="Gene3D" id="2.60.120.10">
    <property type="entry name" value="Jelly Rolls"/>
    <property type="match status" value="1"/>
</dbReference>
<dbReference type="GO" id="GO:0046872">
    <property type="term" value="F:metal ion binding"/>
    <property type="evidence" value="ECO:0007669"/>
    <property type="project" value="UniProtKB-KW"/>
</dbReference>
<evidence type="ECO:0000259" key="2">
    <source>
        <dbReference type="Pfam" id="PF07883"/>
    </source>
</evidence>
<name>A0A382KTV7_9ZZZZ</name>
<evidence type="ECO:0000256" key="1">
    <source>
        <dbReference type="ARBA" id="ARBA00022723"/>
    </source>
</evidence>
<organism evidence="3">
    <name type="scientific">marine metagenome</name>
    <dbReference type="NCBI Taxonomy" id="408172"/>
    <lineage>
        <taxon>unclassified sequences</taxon>
        <taxon>metagenomes</taxon>
        <taxon>ecological metagenomes</taxon>
    </lineage>
</organism>
<dbReference type="SUPFAM" id="SSF51182">
    <property type="entry name" value="RmlC-like cupins"/>
    <property type="match status" value="1"/>
</dbReference>
<dbReference type="InterPro" id="IPR013096">
    <property type="entry name" value="Cupin_2"/>
</dbReference>
<dbReference type="PANTHER" id="PTHR35848">
    <property type="entry name" value="OXALATE-BINDING PROTEIN"/>
    <property type="match status" value="1"/>
</dbReference>
<sequence length="102" mass="11754">MGWNIVKQDERYVVTDNDTLKKLITSTTELNPSFSTTGHSHSGQEEVYIFRLGKGEMEINERRFEVKAGDIIFIEDGDFHRVHNTSSEMLEFVCVFDGVRSH</sequence>
<dbReference type="InterPro" id="IPR014710">
    <property type="entry name" value="RmlC-like_jellyroll"/>
</dbReference>
<dbReference type="EMBL" id="UINC01082709">
    <property type="protein sequence ID" value="SVC27729.1"/>
    <property type="molecule type" value="Genomic_DNA"/>
</dbReference>
<proteinExistence type="predicted"/>
<feature type="domain" description="Cupin type-2" evidence="2">
    <location>
        <begin position="28"/>
        <end position="96"/>
    </location>
</feature>
<reference evidence="3" key="1">
    <citation type="submission" date="2018-05" db="EMBL/GenBank/DDBJ databases">
        <authorList>
            <person name="Lanie J.A."/>
            <person name="Ng W.-L."/>
            <person name="Kazmierczak K.M."/>
            <person name="Andrzejewski T.M."/>
            <person name="Davidsen T.M."/>
            <person name="Wayne K.J."/>
            <person name="Tettelin H."/>
            <person name="Glass J.I."/>
            <person name="Rusch D."/>
            <person name="Podicherti R."/>
            <person name="Tsui H.-C.T."/>
            <person name="Winkler M.E."/>
        </authorList>
    </citation>
    <scope>NUCLEOTIDE SEQUENCE</scope>
</reference>
<dbReference type="PANTHER" id="PTHR35848:SF6">
    <property type="entry name" value="CUPIN TYPE-2 DOMAIN-CONTAINING PROTEIN"/>
    <property type="match status" value="1"/>
</dbReference>
<protein>
    <recommendedName>
        <fullName evidence="2">Cupin type-2 domain-containing protein</fullName>
    </recommendedName>
</protein>
<accession>A0A382KTV7</accession>
<evidence type="ECO:0000313" key="3">
    <source>
        <dbReference type="EMBL" id="SVC27729.1"/>
    </source>
</evidence>
<dbReference type="InterPro" id="IPR011051">
    <property type="entry name" value="RmlC_Cupin_sf"/>
</dbReference>